<dbReference type="InterPro" id="IPR010255">
    <property type="entry name" value="Haem_peroxidase_sf"/>
</dbReference>
<dbReference type="GeneID" id="105894371"/>
<organism evidence="12 13">
    <name type="scientific">Clupea harengus</name>
    <name type="common">Atlantic herring</name>
    <dbReference type="NCBI Taxonomy" id="7950"/>
    <lineage>
        <taxon>Eukaryota</taxon>
        <taxon>Metazoa</taxon>
        <taxon>Chordata</taxon>
        <taxon>Craniata</taxon>
        <taxon>Vertebrata</taxon>
        <taxon>Euteleostomi</taxon>
        <taxon>Actinopterygii</taxon>
        <taxon>Neopterygii</taxon>
        <taxon>Teleostei</taxon>
        <taxon>Clupei</taxon>
        <taxon>Clupeiformes</taxon>
        <taxon>Clupeoidei</taxon>
        <taxon>Clupeidae</taxon>
        <taxon>Clupea</taxon>
    </lineage>
</organism>
<accession>A0A6P8FTV5</accession>
<feature type="domain" description="C1q" evidence="11">
    <location>
        <begin position="747"/>
        <end position="881"/>
    </location>
</feature>
<dbReference type="GO" id="GO:0006979">
    <property type="term" value="P:response to oxidative stress"/>
    <property type="evidence" value="ECO:0007669"/>
    <property type="project" value="InterPro"/>
</dbReference>
<evidence type="ECO:0000256" key="7">
    <source>
        <dbReference type="ARBA" id="ARBA00023157"/>
    </source>
</evidence>
<dbReference type="Proteomes" id="UP000515152">
    <property type="component" value="Chromosome 7"/>
</dbReference>
<keyword evidence="2 9" id="KW-0349">Heme</keyword>
<dbReference type="FunFam" id="1.10.640.10:FF:000001">
    <property type="entry name" value="Peroxidasin homolog"/>
    <property type="match status" value="1"/>
</dbReference>
<evidence type="ECO:0000256" key="1">
    <source>
        <dbReference type="ARBA" id="ARBA00001970"/>
    </source>
</evidence>
<dbReference type="GO" id="GO:0005615">
    <property type="term" value="C:extracellular space"/>
    <property type="evidence" value="ECO:0007669"/>
    <property type="project" value="TreeGrafter"/>
</dbReference>
<proteinExistence type="inferred from homology"/>
<dbReference type="PROSITE" id="PS50292">
    <property type="entry name" value="PEROXIDASE_3"/>
    <property type="match status" value="1"/>
</dbReference>
<evidence type="ECO:0000256" key="8">
    <source>
        <dbReference type="ARBA" id="ARBA00061342"/>
    </source>
</evidence>
<evidence type="ECO:0000256" key="5">
    <source>
        <dbReference type="ARBA" id="ARBA00023002"/>
    </source>
</evidence>
<evidence type="ECO:0000256" key="2">
    <source>
        <dbReference type="ARBA" id="ARBA00022617"/>
    </source>
</evidence>
<comment type="similarity">
    <text evidence="8">Belongs to the peroxidase family. XPO subfamily.</text>
</comment>
<dbReference type="InterPro" id="IPR019791">
    <property type="entry name" value="Haem_peroxidase_animal"/>
</dbReference>
<dbReference type="InterPro" id="IPR037120">
    <property type="entry name" value="Haem_peroxidase_sf_animal"/>
</dbReference>
<evidence type="ECO:0000256" key="4">
    <source>
        <dbReference type="ARBA" id="ARBA00022729"/>
    </source>
</evidence>
<dbReference type="Pfam" id="PF03098">
    <property type="entry name" value="An_peroxidase"/>
    <property type="match status" value="1"/>
</dbReference>
<gene>
    <name evidence="13" type="primary">LOC105894371</name>
</gene>
<dbReference type="PRINTS" id="PR00457">
    <property type="entry name" value="ANPEROXIDASE"/>
</dbReference>
<keyword evidence="5" id="KW-0560">Oxidoreductase</keyword>
<evidence type="ECO:0000256" key="10">
    <source>
        <dbReference type="SAM" id="SignalP"/>
    </source>
</evidence>
<evidence type="ECO:0000313" key="12">
    <source>
        <dbReference type="Proteomes" id="UP000515152"/>
    </source>
</evidence>
<keyword evidence="12" id="KW-1185">Reference proteome</keyword>
<dbReference type="KEGG" id="char:105894371"/>
<dbReference type="AlphaFoldDB" id="A0A6P8FTV5"/>
<dbReference type="PANTHER" id="PTHR11475:SF63">
    <property type="entry name" value="EOSINOPHIL PEROXIDASE"/>
    <property type="match status" value="1"/>
</dbReference>
<keyword evidence="3 9" id="KW-0479">Metal-binding</keyword>
<dbReference type="SUPFAM" id="SSF48113">
    <property type="entry name" value="Heme-dependent peroxidases"/>
    <property type="match status" value="1"/>
</dbReference>
<keyword evidence="7" id="KW-1015">Disulfide bond</keyword>
<dbReference type="GO" id="GO:0004601">
    <property type="term" value="F:peroxidase activity"/>
    <property type="evidence" value="ECO:0007669"/>
    <property type="project" value="InterPro"/>
</dbReference>
<dbReference type="GO" id="GO:0046872">
    <property type="term" value="F:metal ion binding"/>
    <property type="evidence" value="ECO:0007669"/>
    <property type="project" value="UniProtKB-KW"/>
</dbReference>
<dbReference type="PRINTS" id="PR00007">
    <property type="entry name" value="COMPLEMNTC1Q"/>
</dbReference>
<dbReference type="PROSITE" id="PS50871">
    <property type="entry name" value="C1Q"/>
    <property type="match status" value="1"/>
</dbReference>
<evidence type="ECO:0000256" key="6">
    <source>
        <dbReference type="ARBA" id="ARBA00023004"/>
    </source>
</evidence>
<dbReference type="InterPro" id="IPR001073">
    <property type="entry name" value="C1q_dom"/>
</dbReference>
<comment type="cofactor">
    <cofactor evidence="1">
        <name>heme b</name>
        <dbReference type="ChEBI" id="CHEBI:60344"/>
    </cofactor>
</comment>
<evidence type="ECO:0000256" key="9">
    <source>
        <dbReference type="PIRSR" id="PIRSR619791-2"/>
    </source>
</evidence>
<dbReference type="Gene3D" id="2.60.120.40">
    <property type="match status" value="1"/>
</dbReference>
<dbReference type="Pfam" id="PF00386">
    <property type="entry name" value="C1q"/>
    <property type="match status" value="1"/>
</dbReference>
<evidence type="ECO:0000259" key="11">
    <source>
        <dbReference type="PROSITE" id="PS50871"/>
    </source>
</evidence>
<dbReference type="SUPFAM" id="SSF49842">
    <property type="entry name" value="TNF-like"/>
    <property type="match status" value="1"/>
</dbReference>
<dbReference type="Gene3D" id="1.10.640.10">
    <property type="entry name" value="Haem peroxidase domain superfamily, animal type"/>
    <property type="match status" value="1"/>
</dbReference>
<feature type="binding site" description="axial binding residue" evidence="9">
    <location>
        <position position="488"/>
    </location>
    <ligand>
        <name>heme b</name>
        <dbReference type="ChEBI" id="CHEBI:60344"/>
    </ligand>
    <ligandPart>
        <name>Fe</name>
        <dbReference type="ChEBI" id="CHEBI:18248"/>
    </ligandPart>
</feature>
<dbReference type="OrthoDB" id="823504at2759"/>
<protein>
    <submittedName>
        <fullName evidence="13">Eosinophil peroxidase-like</fullName>
    </submittedName>
</protein>
<dbReference type="GO" id="GO:0020037">
    <property type="term" value="F:heme binding"/>
    <property type="evidence" value="ECO:0007669"/>
    <property type="project" value="InterPro"/>
</dbReference>
<dbReference type="RefSeq" id="XP_031426881.1">
    <property type="nucleotide sequence ID" value="XM_031571021.1"/>
</dbReference>
<reference evidence="13" key="1">
    <citation type="submission" date="2025-08" db="UniProtKB">
        <authorList>
            <consortium name="RefSeq"/>
        </authorList>
    </citation>
    <scope>IDENTIFICATION</scope>
</reference>
<feature type="signal peptide" evidence="10">
    <location>
        <begin position="1"/>
        <end position="22"/>
    </location>
</feature>
<dbReference type="PANTHER" id="PTHR11475">
    <property type="entry name" value="OXIDASE/PEROXIDASE"/>
    <property type="match status" value="1"/>
</dbReference>
<keyword evidence="4 10" id="KW-0732">Signal</keyword>
<name>A0A6P8FTV5_CLUHA</name>
<keyword evidence="6 9" id="KW-0408">Iron</keyword>
<dbReference type="InterPro" id="IPR008983">
    <property type="entry name" value="Tumour_necrosis_fac-like_dom"/>
</dbReference>
<evidence type="ECO:0000256" key="3">
    <source>
        <dbReference type="ARBA" id="ARBA00022723"/>
    </source>
</evidence>
<evidence type="ECO:0000313" key="13">
    <source>
        <dbReference type="RefSeq" id="XP_031426881.1"/>
    </source>
</evidence>
<feature type="chain" id="PRO_5027671893" evidence="10">
    <location>
        <begin position="23"/>
        <end position="881"/>
    </location>
</feature>
<dbReference type="SMART" id="SM00110">
    <property type="entry name" value="C1Q"/>
    <property type="match status" value="1"/>
</dbReference>
<sequence length="881" mass="99735">MARVLCVLIVGLSVCVLGQVSAKTLSRRSVLRAVSDAKKIIDDAYTYSRAETLRRVRKRKDLNPSDLLRLMKQPARETRSAVRAADYLEYTLQLLQDRHHIYKHSLNATDMIRAKDLETIADLTGCAARVRQPNCETTPHLNQYRTTTSVCNNRKFPRRGSSNTPFLRLLPAEYQDGVNLPQGWDPMLQRNGALLPLVRLVSNRILSTANEDVVSDSLYTHLITIFGQWTDHDLTFTPHSPSISSFDSGINCDASCEHTEPCFPINIPPRDMSFGWNSDECIPFFRSSPACGTGNTGHIFGAAKVREQLNALTAFLDVGQVYGADEGLARDLRDLTTDSGLLRVNDRFSDNGRELLPFSRMKDMCANRGRITNDAKAEDVPCSIAGDSRVDENIGLSSMHTMMMREHNRLARALAKLNPKWSGEILYQEARKIMGGYLQVITFRDYLLHIVGPDIFNGPEIGPFPGYDENVDPSISNVFATAAFRFGHLAIQPYMFRLDENYLDHQKWPSVLLHKNFFVPWRLVFEGGIDPVIRGLVGRQAKLNTQDHMMHDELRERLFEFLDHVALDLAALNMQRGRDHGLPGYNSWRGFCGLSKPQTEEELSVVMNNRELAHELMELYGTVDNIDVWLGGVAEPFVNGGRVGPLFACIIARQFQRIRQGDRLWWENDDVFTEAQRESLRATSLSRIICDNTGITEVPENPFKFRPRGSGYTRCEDIPAFDLSPWRAKGVPGTGEKCPPGWQGPPGSASHRAFAVRLGDNFRRGWLRRWLRRRTPIAFKKVIYNDQDLYNTKTGVFTCAQPGVYQFDFHCKLHKKKRGKVDLRHNKKLALRSFTRKQKGYMTATGGTILQLRTGDTVYLSTNSKHMTADSFFSGHILNSV</sequence>